<evidence type="ECO:0000313" key="3">
    <source>
        <dbReference type="Proteomes" id="UP000636800"/>
    </source>
</evidence>
<dbReference type="AlphaFoldDB" id="A0A835R1P5"/>
<reference evidence="3 4" key="1">
    <citation type="journal article" date="2020" name="Nat. Food">
        <title>A phased Vanilla planifolia genome enables genetic improvement of flavour and production.</title>
        <authorList>
            <person name="Hasing T."/>
            <person name="Tang H."/>
            <person name="Brym M."/>
            <person name="Khazi F."/>
            <person name="Huang T."/>
            <person name="Chambers A.H."/>
        </authorList>
    </citation>
    <scope>NUCLEOTIDE SEQUENCE [LARGE SCALE GENOMIC DNA]</scope>
    <source>
        <tissue evidence="2">Leaf</tissue>
    </source>
</reference>
<dbReference type="EMBL" id="JADCNM010000006">
    <property type="protein sequence ID" value="KAG0477792.1"/>
    <property type="molecule type" value="Genomic_DNA"/>
</dbReference>
<keyword evidence="3" id="KW-1185">Reference proteome</keyword>
<comment type="caution">
    <text evidence="2">The sequence shown here is derived from an EMBL/GenBank/DDBJ whole genome shotgun (WGS) entry which is preliminary data.</text>
</comment>
<evidence type="ECO:0000313" key="1">
    <source>
        <dbReference type="EMBL" id="KAG0476062.1"/>
    </source>
</evidence>
<evidence type="ECO:0000313" key="2">
    <source>
        <dbReference type="EMBL" id="KAG0477792.1"/>
    </source>
</evidence>
<accession>A0A835R1P5</accession>
<evidence type="ECO:0000313" key="4">
    <source>
        <dbReference type="Proteomes" id="UP000639772"/>
    </source>
</evidence>
<sequence>MVALTDPATDNPLAAAVSALALVFLRDGHDAGGHVLCHALEAASPSGFVVSGGSAWEDATGGSRELHSMEHRWVALHEEV</sequence>
<gene>
    <name evidence="2" type="ORF">HPP92_012511</name>
    <name evidence="1" type="ORF">HPP92_012903</name>
</gene>
<dbReference type="EMBL" id="JADCNL010000006">
    <property type="protein sequence ID" value="KAG0476062.1"/>
    <property type="molecule type" value="Genomic_DNA"/>
</dbReference>
<dbReference type="Proteomes" id="UP000636800">
    <property type="component" value="Chromosome 6"/>
</dbReference>
<dbReference type="Proteomes" id="UP000639772">
    <property type="component" value="Chromosome 6"/>
</dbReference>
<name>A0A835R1P5_VANPL</name>
<protein>
    <submittedName>
        <fullName evidence="2">Uncharacterized protein</fullName>
    </submittedName>
</protein>
<proteinExistence type="predicted"/>
<organism evidence="2 4">
    <name type="scientific">Vanilla planifolia</name>
    <name type="common">Vanilla</name>
    <dbReference type="NCBI Taxonomy" id="51239"/>
    <lineage>
        <taxon>Eukaryota</taxon>
        <taxon>Viridiplantae</taxon>
        <taxon>Streptophyta</taxon>
        <taxon>Embryophyta</taxon>
        <taxon>Tracheophyta</taxon>
        <taxon>Spermatophyta</taxon>
        <taxon>Magnoliopsida</taxon>
        <taxon>Liliopsida</taxon>
        <taxon>Asparagales</taxon>
        <taxon>Orchidaceae</taxon>
        <taxon>Vanilloideae</taxon>
        <taxon>Vanilleae</taxon>
        <taxon>Vanilla</taxon>
    </lineage>
</organism>